<dbReference type="PANTHER" id="PTHR47510:SF3">
    <property type="entry name" value="ENDO_EXONUCLEASE_PHOSPHATASE DOMAIN-CONTAINING PROTEIN"/>
    <property type="match status" value="1"/>
</dbReference>
<protein>
    <submittedName>
        <fullName evidence="1">Uncharacterized protein</fullName>
    </submittedName>
</protein>
<dbReference type="Proteomes" id="UP001274896">
    <property type="component" value="Unassembled WGS sequence"/>
</dbReference>
<evidence type="ECO:0000313" key="1">
    <source>
        <dbReference type="EMBL" id="KAK3521486.1"/>
    </source>
</evidence>
<keyword evidence="2" id="KW-1185">Reference proteome</keyword>
<reference evidence="1" key="1">
    <citation type="submission" date="2023-06" db="EMBL/GenBank/DDBJ databases">
        <title>Male Hemibagrus guttatus genome.</title>
        <authorList>
            <person name="Bian C."/>
        </authorList>
    </citation>
    <scope>NUCLEOTIDE SEQUENCE</scope>
    <source>
        <strain evidence="1">Male_cb2023</strain>
        <tissue evidence="1">Muscle</tissue>
    </source>
</reference>
<evidence type="ECO:0000313" key="2">
    <source>
        <dbReference type="Proteomes" id="UP001274896"/>
    </source>
</evidence>
<gene>
    <name evidence="1" type="ORF">QTP70_006824</name>
</gene>
<organism evidence="1 2">
    <name type="scientific">Hemibagrus guttatus</name>
    <dbReference type="NCBI Taxonomy" id="175788"/>
    <lineage>
        <taxon>Eukaryota</taxon>
        <taxon>Metazoa</taxon>
        <taxon>Chordata</taxon>
        <taxon>Craniata</taxon>
        <taxon>Vertebrata</taxon>
        <taxon>Euteleostomi</taxon>
        <taxon>Actinopterygii</taxon>
        <taxon>Neopterygii</taxon>
        <taxon>Teleostei</taxon>
        <taxon>Ostariophysi</taxon>
        <taxon>Siluriformes</taxon>
        <taxon>Bagridae</taxon>
        <taxon>Hemibagrus</taxon>
    </lineage>
</organism>
<dbReference type="EMBL" id="JAUCMX010000015">
    <property type="protein sequence ID" value="KAK3521486.1"/>
    <property type="molecule type" value="Genomic_DNA"/>
</dbReference>
<dbReference type="AlphaFoldDB" id="A0AAE0QGH6"/>
<proteinExistence type="predicted"/>
<dbReference type="PANTHER" id="PTHR47510">
    <property type="entry name" value="REVERSE TRANSCRIPTASE DOMAIN-CONTAINING PROTEIN"/>
    <property type="match status" value="1"/>
</dbReference>
<sequence>MPMRQSRSQWLIDLNPILLSPGRCTKPALKQVKTWPEGAISALQDCFECTVSDMFREAATNGDTTDLEEYMSSVTSYIIKSIDDVTISKSITTCSNQKPWMNAKVHVLLKSRDSFRAFRAGDMDALRTAQAKLSRAIREAKHTHSQRIHSNLKTT</sequence>
<comment type="caution">
    <text evidence="1">The sequence shown here is derived from an EMBL/GenBank/DDBJ whole genome shotgun (WGS) entry which is preliminary data.</text>
</comment>
<accession>A0AAE0QGH6</accession>
<name>A0AAE0QGH6_9TELE</name>